<dbReference type="OrthoDB" id="25753at2"/>
<dbReference type="RefSeq" id="WP_076556473.1">
    <property type="nucleotide sequence ID" value="NZ_FTOC01000001.1"/>
</dbReference>
<keyword evidence="8" id="KW-1185">Reference proteome</keyword>
<dbReference type="GO" id="GO:0017004">
    <property type="term" value="P:cytochrome complex assembly"/>
    <property type="evidence" value="ECO:0007669"/>
    <property type="project" value="UniProtKB-KW"/>
</dbReference>
<organism evidence="7 8">
    <name type="scientific">Salimicrobium flavidum</name>
    <dbReference type="NCBI Taxonomy" id="570947"/>
    <lineage>
        <taxon>Bacteria</taxon>
        <taxon>Bacillati</taxon>
        <taxon>Bacillota</taxon>
        <taxon>Bacilli</taxon>
        <taxon>Bacillales</taxon>
        <taxon>Bacillaceae</taxon>
        <taxon>Salimicrobium</taxon>
    </lineage>
</organism>
<dbReference type="PROSITE" id="PS51352">
    <property type="entry name" value="THIOREDOXIN_2"/>
    <property type="match status" value="1"/>
</dbReference>
<dbReference type="STRING" id="570947.SAMN05421687_101203"/>
<keyword evidence="2" id="KW-0201">Cytochrome c-type biogenesis</keyword>
<proteinExistence type="predicted"/>
<feature type="domain" description="Thioredoxin" evidence="6">
    <location>
        <begin position="42"/>
        <end position="181"/>
    </location>
</feature>
<dbReference type="CDD" id="cd02966">
    <property type="entry name" value="TlpA_like_family"/>
    <property type="match status" value="1"/>
</dbReference>
<dbReference type="Pfam" id="PF00578">
    <property type="entry name" value="AhpC-TSA"/>
    <property type="match status" value="1"/>
</dbReference>
<dbReference type="InterPro" id="IPR017937">
    <property type="entry name" value="Thioredoxin_CS"/>
</dbReference>
<evidence type="ECO:0000313" key="8">
    <source>
        <dbReference type="Proteomes" id="UP000187608"/>
    </source>
</evidence>
<dbReference type="EMBL" id="FTOC01000001">
    <property type="protein sequence ID" value="SIS37049.1"/>
    <property type="molecule type" value="Genomic_DNA"/>
</dbReference>
<keyword evidence="5" id="KW-0676">Redox-active center</keyword>
<protein>
    <submittedName>
        <fullName evidence="7">Peroxiredoxin</fullName>
    </submittedName>
</protein>
<sequence>MSEKSSKKKKKRLIFRTSLLLIMLSLIVFAVVSALQDDDVTVAEGEMAPNFALKKFGSDETVELKDLRGKGVMINFWATYCEPCKEEMPYMEELYPEYKEKGVEILAINLDTTDIVVNQFLREYQLSFPILQDEGGQVMNLYNIGPIPSTLFIGPDGRIEETVIGPLTLSKLEGHLKDITPSS</sequence>
<dbReference type="PROSITE" id="PS00194">
    <property type="entry name" value="THIOREDOXIN_1"/>
    <property type="match status" value="1"/>
</dbReference>
<accession>A0A1N7IIZ1</accession>
<dbReference type="GO" id="GO:0016209">
    <property type="term" value="F:antioxidant activity"/>
    <property type="evidence" value="ECO:0007669"/>
    <property type="project" value="InterPro"/>
</dbReference>
<keyword evidence="3" id="KW-0812">Transmembrane</keyword>
<evidence type="ECO:0000256" key="3">
    <source>
        <dbReference type="ARBA" id="ARBA00022968"/>
    </source>
</evidence>
<evidence type="ECO:0000313" key="7">
    <source>
        <dbReference type="EMBL" id="SIS37049.1"/>
    </source>
</evidence>
<evidence type="ECO:0000256" key="5">
    <source>
        <dbReference type="ARBA" id="ARBA00023284"/>
    </source>
</evidence>
<dbReference type="NCBIfam" id="NF002854">
    <property type="entry name" value="PRK03147.1"/>
    <property type="match status" value="1"/>
</dbReference>
<dbReference type="SUPFAM" id="SSF52833">
    <property type="entry name" value="Thioredoxin-like"/>
    <property type="match status" value="1"/>
</dbReference>
<evidence type="ECO:0000259" key="6">
    <source>
        <dbReference type="PROSITE" id="PS51352"/>
    </source>
</evidence>
<evidence type="ECO:0000256" key="2">
    <source>
        <dbReference type="ARBA" id="ARBA00022748"/>
    </source>
</evidence>
<dbReference type="InterPro" id="IPR050553">
    <property type="entry name" value="Thioredoxin_ResA/DsbE_sf"/>
</dbReference>
<reference evidence="8" key="1">
    <citation type="submission" date="2017-01" db="EMBL/GenBank/DDBJ databases">
        <authorList>
            <person name="Varghese N."/>
            <person name="Submissions S."/>
        </authorList>
    </citation>
    <scope>NUCLEOTIDE SEQUENCE [LARGE SCALE GENOMIC DNA]</scope>
    <source>
        <strain evidence="8">DSM 23127</strain>
    </source>
</reference>
<dbReference type="PANTHER" id="PTHR42852:SF6">
    <property type="entry name" value="THIOL:DISULFIDE INTERCHANGE PROTEIN DSBE"/>
    <property type="match status" value="1"/>
</dbReference>
<name>A0A1N7IIZ1_9BACI</name>
<dbReference type="Gene3D" id="3.40.30.10">
    <property type="entry name" value="Glutaredoxin"/>
    <property type="match status" value="1"/>
</dbReference>
<evidence type="ECO:0000256" key="4">
    <source>
        <dbReference type="ARBA" id="ARBA00023157"/>
    </source>
</evidence>
<gene>
    <name evidence="7" type="ORF">SAMN05421687_101203</name>
</gene>
<evidence type="ECO:0000256" key="1">
    <source>
        <dbReference type="ARBA" id="ARBA00004196"/>
    </source>
</evidence>
<keyword evidence="3" id="KW-0735">Signal-anchor</keyword>
<dbReference type="GO" id="GO:0030313">
    <property type="term" value="C:cell envelope"/>
    <property type="evidence" value="ECO:0007669"/>
    <property type="project" value="UniProtKB-SubCell"/>
</dbReference>
<comment type="subcellular location">
    <subcellularLocation>
        <location evidence="1">Cell envelope</location>
    </subcellularLocation>
</comment>
<dbReference type="InterPro" id="IPR000866">
    <property type="entry name" value="AhpC/TSA"/>
</dbReference>
<keyword evidence="4" id="KW-1015">Disulfide bond</keyword>
<dbReference type="GO" id="GO:0016491">
    <property type="term" value="F:oxidoreductase activity"/>
    <property type="evidence" value="ECO:0007669"/>
    <property type="project" value="InterPro"/>
</dbReference>
<dbReference type="AlphaFoldDB" id="A0A1N7IIZ1"/>
<dbReference type="InterPro" id="IPR013766">
    <property type="entry name" value="Thioredoxin_domain"/>
</dbReference>
<dbReference type="Proteomes" id="UP000187608">
    <property type="component" value="Unassembled WGS sequence"/>
</dbReference>
<dbReference type="InterPro" id="IPR036249">
    <property type="entry name" value="Thioredoxin-like_sf"/>
</dbReference>
<dbReference type="PANTHER" id="PTHR42852">
    <property type="entry name" value="THIOL:DISULFIDE INTERCHANGE PROTEIN DSBE"/>
    <property type="match status" value="1"/>
</dbReference>